<evidence type="ECO:0000313" key="4">
    <source>
        <dbReference type="Proteomes" id="UP001211907"/>
    </source>
</evidence>
<reference evidence="3" key="1">
    <citation type="submission" date="2020-05" db="EMBL/GenBank/DDBJ databases">
        <title>Phylogenomic resolution of chytrid fungi.</title>
        <authorList>
            <person name="Stajich J.E."/>
            <person name="Amses K."/>
            <person name="Simmons R."/>
            <person name="Seto K."/>
            <person name="Myers J."/>
            <person name="Bonds A."/>
            <person name="Quandt C.A."/>
            <person name="Barry K."/>
            <person name="Liu P."/>
            <person name="Grigoriev I."/>
            <person name="Longcore J.E."/>
            <person name="James T.Y."/>
        </authorList>
    </citation>
    <scope>NUCLEOTIDE SEQUENCE</scope>
    <source>
        <strain evidence="3">JEL0513</strain>
    </source>
</reference>
<keyword evidence="4" id="KW-1185">Reference proteome</keyword>
<dbReference type="EMBL" id="JADGJH010000497">
    <property type="protein sequence ID" value="KAJ3127716.1"/>
    <property type="molecule type" value="Genomic_DNA"/>
</dbReference>
<comment type="similarity">
    <text evidence="1">Belongs to the universal ribosomal protein uL10 family.</text>
</comment>
<evidence type="ECO:0000256" key="1">
    <source>
        <dbReference type="ARBA" id="ARBA00008889"/>
    </source>
</evidence>
<name>A0AAD5T497_9FUNG</name>
<dbReference type="SUPFAM" id="SSF160369">
    <property type="entry name" value="Ribosomal protein L10-like"/>
    <property type="match status" value="1"/>
</dbReference>
<comment type="caution">
    <text evidence="3">The sequence shown here is derived from an EMBL/GenBank/DDBJ whole genome shotgun (WGS) entry which is preliminary data.</text>
</comment>
<protein>
    <recommendedName>
        <fullName evidence="5">50S ribosomal protein L10</fullName>
    </recommendedName>
</protein>
<evidence type="ECO:0000313" key="3">
    <source>
        <dbReference type="EMBL" id="KAJ3127716.1"/>
    </source>
</evidence>
<evidence type="ECO:0008006" key="5">
    <source>
        <dbReference type="Google" id="ProtNLM"/>
    </source>
</evidence>
<feature type="region of interest" description="Disordered" evidence="2">
    <location>
        <begin position="103"/>
        <end position="136"/>
    </location>
</feature>
<dbReference type="InterPro" id="IPR043141">
    <property type="entry name" value="Ribosomal_uL10-like_sf"/>
</dbReference>
<organism evidence="3 4">
    <name type="scientific">Physocladia obscura</name>
    <dbReference type="NCBI Taxonomy" id="109957"/>
    <lineage>
        <taxon>Eukaryota</taxon>
        <taxon>Fungi</taxon>
        <taxon>Fungi incertae sedis</taxon>
        <taxon>Chytridiomycota</taxon>
        <taxon>Chytridiomycota incertae sedis</taxon>
        <taxon>Chytridiomycetes</taxon>
        <taxon>Chytridiales</taxon>
        <taxon>Chytriomycetaceae</taxon>
        <taxon>Physocladia</taxon>
    </lineage>
</organism>
<dbReference type="PANTHER" id="PTHR11560">
    <property type="entry name" value="39S RIBOSOMAL PROTEIN L10, MITOCHONDRIAL"/>
    <property type="match status" value="1"/>
</dbReference>
<gene>
    <name evidence="3" type="ORF">HK100_009581</name>
</gene>
<dbReference type="InterPro" id="IPR047865">
    <property type="entry name" value="Ribosomal_uL10_bac_type"/>
</dbReference>
<dbReference type="Proteomes" id="UP001211907">
    <property type="component" value="Unassembled WGS sequence"/>
</dbReference>
<feature type="compositionally biased region" description="Basic and acidic residues" evidence="2">
    <location>
        <begin position="103"/>
        <end position="129"/>
    </location>
</feature>
<dbReference type="Gene3D" id="3.30.70.1730">
    <property type="match status" value="1"/>
</dbReference>
<dbReference type="AlphaFoldDB" id="A0AAD5T497"/>
<accession>A0AAD5T497</accession>
<proteinExistence type="inferred from homology"/>
<sequence>MSAKAKAVLSFSHDQAVAAFARAKVSRNANPVGVAKTFYYEVYRRLVADAQDAAVCVVQNNNLTAAEYRHAKLALNARGFTVCGVRNGLLAAAVRDHLAEAAKDGNDGRGRAAEARAARPDAKGKEKGKGKGKGPSRIENRFARLLVGPSFIVFPTASASEGPAKPAAANPLARLVAALAPESLSPAVAKKTLVAGALVQNSHVLSRLQLIEAAKLPTLQRSREELVGLLSAPAAQLKAVLERTPQSLVATLNARE</sequence>
<evidence type="ECO:0000256" key="2">
    <source>
        <dbReference type="SAM" id="MobiDB-lite"/>
    </source>
</evidence>